<name>A0ABS9IVB1_9ACTN</name>
<dbReference type="InterPro" id="IPR012347">
    <property type="entry name" value="Ferritin-like"/>
</dbReference>
<dbReference type="PANTHER" id="PTHR36933:SF1">
    <property type="entry name" value="SLL0788 PROTEIN"/>
    <property type="match status" value="1"/>
</dbReference>
<dbReference type="Pfam" id="PF03713">
    <property type="entry name" value="DUF305"/>
    <property type="match status" value="1"/>
</dbReference>
<proteinExistence type="predicted"/>
<dbReference type="InterPro" id="IPR005183">
    <property type="entry name" value="DUF305_CopM-like"/>
</dbReference>
<comment type="caution">
    <text evidence="4">The sequence shown here is derived from an EMBL/GenBank/DDBJ whole genome shotgun (WGS) entry which is preliminary data.</text>
</comment>
<evidence type="ECO:0000256" key="2">
    <source>
        <dbReference type="SAM" id="SignalP"/>
    </source>
</evidence>
<feature type="signal peptide" evidence="2">
    <location>
        <begin position="1"/>
        <end position="34"/>
    </location>
</feature>
<reference evidence="4 5" key="1">
    <citation type="submission" date="2022-01" db="EMBL/GenBank/DDBJ databases">
        <authorList>
            <person name="Huang Y."/>
        </authorList>
    </citation>
    <scope>NUCLEOTIDE SEQUENCE [LARGE SCALE GENOMIC DNA]</scope>
    <source>
        <strain evidence="4 5">HY366</strain>
    </source>
</reference>
<evidence type="ECO:0000313" key="4">
    <source>
        <dbReference type="EMBL" id="MCF8589502.1"/>
    </source>
</evidence>
<feature type="domain" description="DUF305" evidence="3">
    <location>
        <begin position="66"/>
        <end position="208"/>
    </location>
</feature>
<evidence type="ECO:0000259" key="3">
    <source>
        <dbReference type="Pfam" id="PF03713"/>
    </source>
</evidence>
<feature type="chain" id="PRO_5046662104" evidence="2">
    <location>
        <begin position="35"/>
        <end position="209"/>
    </location>
</feature>
<feature type="compositionally biased region" description="Polar residues" evidence="1">
    <location>
        <begin position="44"/>
        <end position="61"/>
    </location>
</feature>
<gene>
    <name evidence="4" type="ORF">L5G33_13645</name>
</gene>
<keyword evidence="5" id="KW-1185">Reference proteome</keyword>
<keyword evidence="2" id="KW-0732">Signal</keyword>
<dbReference type="Proteomes" id="UP001200110">
    <property type="component" value="Unassembled WGS sequence"/>
</dbReference>
<feature type="region of interest" description="Disordered" evidence="1">
    <location>
        <begin position="32"/>
        <end position="61"/>
    </location>
</feature>
<dbReference type="PANTHER" id="PTHR36933">
    <property type="entry name" value="SLL0788 PROTEIN"/>
    <property type="match status" value="1"/>
</dbReference>
<sequence length="209" mass="22038">MKKPQPMTGRTIVCGVAVAAAVAVLGACSDSDDAANNGHEGHGSMTSMSMPASSGEQAQGTHNDADVMFAQMMIPHHLQAVQMSDILLAKDGVPDDVRELAESIKSAQAPEVQQLTGWLGDWGAPADTDMSGHHMDGMVSDADLAELNSAPGEDAARLYLQRMIGHHEGAVTMAQTEIDDGQNPEAVAMARSIVDTQKTEIDEMKKMLG</sequence>
<protein>
    <submittedName>
        <fullName evidence="4">DUF305 domain-containing protein</fullName>
    </submittedName>
</protein>
<dbReference type="PROSITE" id="PS51257">
    <property type="entry name" value="PROKAR_LIPOPROTEIN"/>
    <property type="match status" value="1"/>
</dbReference>
<accession>A0ABS9IVB1</accession>
<dbReference type="Gene3D" id="1.20.1260.10">
    <property type="match status" value="1"/>
</dbReference>
<organism evidence="4 5">
    <name type="scientific">Gordonia liuliyuniae</name>
    <dbReference type="NCBI Taxonomy" id="2911517"/>
    <lineage>
        <taxon>Bacteria</taxon>
        <taxon>Bacillati</taxon>
        <taxon>Actinomycetota</taxon>
        <taxon>Actinomycetes</taxon>
        <taxon>Mycobacteriales</taxon>
        <taxon>Gordoniaceae</taxon>
        <taxon>Gordonia</taxon>
    </lineage>
</organism>
<dbReference type="EMBL" id="JAKKOR010000009">
    <property type="protein sequence ID" value="MCF8589502.1"/>
    <property type="molecule type" value="Genomic_DNA"/>
</dbReference>
<evidence type="ECO:0000256" key="1">
    <source>
        <dbReference type="SAM" id="MobiDB-lite"/>
    </source>
</evidence>
<dbReference type="RefSeq" id="WP_236998715.1">
    <property type="nucleotide sequence ID" value="NZ_JAKKOR010000009.1"/>
</dbReference>
<evidence type="ECO:0000313" key="5">
    <source>
        <dbReference type="Proteomes" id="UP001200110"/>
    </source>
</evidence>